<dbReference type="Proteomes" id="UP000812267">
    <property type="component" value="Unassembled WGS sequence"/>
</dbReference>
<gene>
    <name evidence="1" type="ORF">KQ878_02210</name>
</gene>
<organism evidence="1 2">
    <name type="scientific">Mycoplasma zalophidermidis</name>
    <dbReference type="NCBI Taxonomy" id="398174"/>
    <lineage>
        <taxon>Bacteria</taxon>
        <taxon>Bacillati</taxon>
        <taxon>Mycoplasmatota</taxon>
        <taxon>Mollicutes</taxon>
        <taxon>Mycoplasmataceae</taxon>
        <taxon>Mycoplasma</taxon>
    </lineage>
</organism>
<dbReference type="RefSeq" id="WP_216567850.1">
    <property type="nucleotide sequence ID" value="NZ_JAHMHK010000003.1"/>
</dbReference>
<dbReference type="EMBL" id="JAHMHK010000003">
    <property type="protein sequence ID" value="MBU4693686.1"/>
    <property type="molecule type" value="Genomic_DNA"/>
</dbReference>
<sequence>MNKNAGRGEKRVISGINSVVFENEKSILVVLPQMLEEHLPEYRYQWEGYKFFYPKKMSRKLKNGNWEISYYSDFKVNVFKQEKNVISEKWETIDSQEIDMEQIAKFYVVYKKYIRELGRLRKSSNND</sequence>
<protein>
    <submittedName>
        <fullName evidence="1">Uncharacterized protein</fullName>
    </submittedName>
</protein>
<proteinExistence type="predicted"/>
<evidence type="ECO:0000313" key="2">
    <source>
        <dbReference type="Proteomes" id="UP000812267"/>
    </source>
</evidence>
<accession>A0ABS6DRS5</accession>
<comment type="caution">
    <text evidence="1">The sequence shown here is derived from an EMBL/GenBank/DDBJ whole genome shotgun (WGS) entry which is preliminary data.</text>
</comment>
<keyword evidence="2" id="KW-1185">Reference proteome</keyword>
<evidence type="ECO:0000313" key="1">
    <source>
        <dbReference type="EMBL" id="MBU4693686.1"/>
    </source>
</evidence>
<reference evidence="1" key="1">
    <citation type="submission" date="2021-06" db="EMBL/GenBank/DDBJ databases">
        <title>Novel Mycoplasma species detected in California sea lions (Zalophus californianus) from the USA.</title>
        <authorList>
            <person name="Volokhov D.V."/>
            <person name="Furtak V.A."/>
            <person name="Zagorodnyaya T.A."/>
        </authorList>
    </citation>
    <scope>NUCLEOTIDE SEQUENCE [LARGE SCALE GENOMIC DNA]</scope>
    <source>
        <strain evidence="1">CSL 4779</strain>
    </source>
</reference>
<name>A0ABS6DRS5_9MOLU</name>